<sequence>MEVNIKSIHFDATERLEDFIIKKVNRLARHNEAITKAEVTLKVVKPETSMNKEAAIKITIPQLDEFFASKTADTFEEAVDLSLEAIDRQLEKTKIRK</sequence>
<dbReference type="Proteomes" id="UP000305401">
    <property type="component" value="Unassembled WGS sequence"/>
</dbReference>
<reference evidence="1" key="1">
    <citation type="submission" date="2019-04" db="EMBL/GenBank/DDBJ databases">
        <title>Microbes associate with the intestines of laboratory mice.</title>
        <authorList>
            <person name="Navarre W."/>
            <person name="Wong E."/>
            <person name="Huang K.C."/>
            <person name="Tropini C."/>
            <person name="Ng K."/>
            <person name="Yu B."/>
        </authorList>
    </citation>
    <scope>NUCLEOTIDE SEQUENCE</scope>
    <source>
        <strain evidence="1">NM86_A22</strain>
    </source>
</reference>
<evidence type="ECO:0000313" key="2">
    <source>
        <dbReference type="Proteomes" id="UP000305401"/>
    </source>
</evidence>
<gene>
    <name evidence="1" type="primary">raiA</name>
    <name evidence="1" type="ORF">E5990_03500</name>
</gene>
<dbReference type="EMBL" id="SSTG01000025">
    <property type="protein sequence ID" value="THG54242.1"/>
    <property type="molecule type" value="Genomic_DNA"/>
</dbReference>
<protein>
    <submittedName>
        <fullName evidence="1">Ribosome-associated translation inhibitor RaiA</fullName>
    </submittedName>
</protein>
<name>A0AC61S6Q4_9BACT</name>
<proteinExistence type="predicted"/>
<organism evidence="1 2">
    <name type="scientific">Muribaculum caecicola</name>
    <dbReference type="NCBI Taxonomy" id="3038144"/>
    <lineage>
        <taxon>Bacteria</taxon>
        <taxon>Pseudomonadati</taxon>
        <taxon>Bacteroidota</taxon>
        <taxon>Bacteroidia</taxon>
        <taxon>Bacteroidales</taxon>
        <taxon>Muribaculaceae</taxon>
        <taxon>Muribaculum</taxon>
    </lineage>
</organism>
<keyword evidence="2" id="KW-1185">Reference proteome</keyword>
<accession>A0AC61S6Q4</accession>
<evidence type="ECO:0000313" key="1">
    <source>
        <dbReference type="EMBL" id="THG54242.1"/>
    </source>
</evidence>
<comment type="caution">
    <text evidence="1">The sequence shown here is derived from an EMBL/GenBank/DDBJ whole genome shotgun (WGS) entry which is preliminary data.</text>
</comment>